<dbReference type="Pfam" id="PF00990">
    <property type="entry name" value="GGDEF"/>
    <property type="match status" value="1"/>
</dbReference>
<dbReference type="PANTHER" id="PTHR44757:SF2">
    <property type="entry name" value="BIOFILM ARCHITECTURE MAINTENANCE PROTEIN MBAA"/>
    <property type="match status" value="1"/>
</dbReference>
<dbReference type="CDD" id="cd01949">
    <property type="entry name" value="GGDEF"/>
    <property type="match status" value="1"/>
</dbReference>
<dbReference type="CDD" id="cd00130">
    <property type="entry name" value="PAS"/>
    <property type="match status" value="1"/>
</dbReference>
<sequence length="689" mass="73273">MTGLTLASLYDTIHTLERVIGSFPVLIIATDRVGRIVMTTQHTRDVLDLSEVELLDKPIGAIVPGITVKISGDAQEPEIAIGANRRRALRRDASAFPVDIQASAHRLGDDVICVFALLDATDRLQADRVARDSRALLDAILSGMPALVSAKTPDGTYEFINAYQGDVFGIDPGEAVGKSAADLLGDEAGRPIDTADRRIATGAAVSQLGSEKLIDADGRTRTFMTTRAAMHDAKGQVQRVLTVGIDVTHATAAEERLERLSLLDEMTGLPNRGALQQILSAQIRAARRDGRRVGVVLLGVTNLSDIADELGQIVRDSVVRHLAIRLGGLVPESCVLSKFDDTTFALVVPNLDDAKAFEGEAARLVARGSRPLTTAGATVTARCRAGLAVYPDTGADAETLLHAAHHGLRVQSRAPVSPVARGNRDIDSYFEARREAAKTLWRDLEHDRLHLRLRPLRALTDHRLTGFQACLFDSLDRPLIGAPGSERAQDPALSAAAESLSVDLCERLLRDACHLAAGWKQPSPIRVPLAPDLLMQPELIDIVSDLLERSRLPADDLELSIDEATVAADPDASADVLTALDGLGVRLTLTGFGAGGNPMLALARQPFRHLVLSARTLGPLDETVAATIAFAQALGRTVGADGVQTAEELAFLQGCGCTVASGPIFGQPLDPAAAQALDTGPTDLAIRRA</sequence>
<dbReference type="Gene3D" id="3.20.20.450">
    <property type="entry name" value="EAL domain"/>
    <property type="match status" value="1"/>
</dbReference>
<dbReference type="SUPFAM" id="SSF55785">
    <property type="entry name" value="PYP-like sensor domain (PAS domain)"/>
    <property type="match status" value="2"/>
</dbReference>
<dbReference type="Gene3D" id="3.30.450.20">
    <property type="entry name" value="PAS domain"/>
    <property type="match status" value="2"/>
</dbReference>
<dbReference type="Gene3D" id="3.30.70.270">
    <property type="match status" value="1"/>
</dbReference>
<dbReference type="InterPro" id="IPR035919">
    <property type="entry name" value="EAL_sf"/>
</dbReference>
<dbReference type="PANTHER" id="PTHR44757">
    <property type="entry name" value="DIGUANYLATE CYCLASE DGCP"/>
    <property type="match status" value="1"/>
</dbReference>
<organism evidence="4 5">
    <name type="scientific">Thalassobaculum litoreum DSM 18839</name>
    <dbReference type="NCBI Taxonomy" id="1123362"/>
    <lineage>
        <taxon>Bacteria</taxon>
        <taxon>Pseudomonadati</taxon>
        <taxon>Pseudomonadota</taxon>
        <taxon>Alphaproteobacteria</taxon>
        <taxon>Rhodospirillales</taxon>
        <taxon>Thalassobaculaceae</taxon>
        <taxon>Thalassobaculum</taxon>
    </lineage>
</organism>
<dbReference type="PROSITE" id="PS50887">
    <property type="entry name" value="GGDEF"/>
    <property type="match status" value="1"/>
</dbReference>
<dbReference type="InterPro" id="IPR000014">
    <property type="entry name" value="PAS"/>
</dbReference>
<dbReference type="Pfam" id="PF00563">
    <property type="entry name" value="EAL"/>
    <property type="match status" value="1"/>
</dbReference>
<dbReference type="SUPFAM" id="SSF55073">
    <property type="entry name" value="Nucleotide cyclase"/>
    <property type="match status" value="1"/>
</dbReference>
<dbReference type="SUPFAM" id="SSF141868">
    <property type="entry name" value="EAL domain-like"/>
    <property type="match status" value="1"/>
</dbReference>
<dbReference type="RefSeq" id="WP_093147941.1">
    <property type="nucleotide sequence ID" value="NZ_FNBW01000001.1"/>
</dbReference>
<dbReference type="InterPro" id="IPR035965">
    <property type="entry name" value="PAS-like_dom_sf"/>
</dbReference>
<dbReference type="InterPro" id="IPR029787">
    <property type="entry name" value="Nucleotide_cyclase"/>
</dbReference>
<protein>
    <submittedName>
        <fullName evidence="4">PAS domain S-box-containing protein/diguanylate cyclase (GGDEF) domain-containing protein</fullName>
    </submittedName>
</protein>
<evidence type="ECO:0000259" key="3">
    <source>
        <dbReference type="PROSITE" id="PS50887"/>
    </source>
</evidence>
<dbReference type="PROSITE" id="PS50883">
    <property type="entry name" value="EAL"/>
    <property type="match status" value="1"/>
</dbReference>
<feature type="domain" description="GGDEF" evidence="3">
    <location>
        <begin position="291"/>
        <end position="424"/>
    </location>
</feature>
<dbReference type="PROSITE" id="PS50113">
    <property type="entry name" value="PAC"/>
    <property type="match status" value="1"/>
</dbReference>
<evidence type="ECO:0000259" key="1">
    <source>
        <dbReference type="PROSITE" id="PS50113"/>
    </source>
</evidence>
<dbReference type="InterPro" id="IPR043128">
    <property type="entry name" value="Rev_trsase/Diguanyl_cyclase"/>
</dbReference>
<dbReference type="AlphaFoldDB" id="A0A8G2EV84"/>
<evidence type="ECO:0000313" key="5">
    <source>
        <dbReference type="Proteomes" id="UP000198615"/>
    </source>
</evidence>
<dbReference type="OrthoDB" id="7818322at2"/>
<dbReference type="InterPro" id="IPR001633">
    <property type="entry name" value="EAL_dom"/>
</dbReference>
<dbReference type="Proteomes" id="UP000198615">
    <property type="component" value="Unassembled WGS sequence"/>
</dbReference>
<dbReference type="Pfam" id="PF08448">
    <property type="entry name" value="PAS_4"/>
    <property type="match status" value="1"/>
</dbReference>
<feature type="domain" description="PAC" evidence="1">
    <location>
        <begin position="207"/>
        <end position="259"/>
    </location>
</feature>
<gene>
    <name evidence="4" type="ORF">SAMN05660686_00544</name>
</gene>
<dbReference type="InterPro" id="IPR000700">
    <property type="entry name" value="PAS-assoc_C"/>
</dbReference>
<dbReference type="CDD" id="cd01948">
    <property type="entry name" value="EAL"/>
    <property type="match status" value="1"/>
</dbReference>
<evidence type="ECO:0000313" key="4">
    <source>
        <dbReference type="EMBL" id="SDF16927.1"/>
    </source>
</evidence>
<keyword evidence="5" id="KW-1185">Reference proteome</keyword>
<evidence type="ECO:0000259" key="2">
    <source>
        <dbReference type="PROSITE" id="PS50883"/>
    </source>
</evidence>
<dbReference type="SMART" id="SM00091">
    <property type="entry name" value="PAS"/>
    <property type="match status" value="2"/>
</dbReference>
<dbReference type="NCBIfam" id="TIGR00229">
    <property type="entry name" value="sensory_box"/>
    <property type="match status" value="1"/>
</dbReference>
<reference evidence="4 5" key="1">
    <citation type="submission" date="2016-10" db="EMBL/GenBank/DDBJ databases">
        <authorList>
            <person name="Varghese N."/>
            <person name="Submissions S."/>
        </authorList>
    </citation>
    <scope>NUCLEOTIDE SEQUENCE [LARGE SCALE GENOMIC DNA]</scope>
    <source>
        <strain evidence="4 5">DSM 18839</strain>
    </source>
</reference>
<dbReference type="SMART" id="SM00052">
    <property type="entry name" value="EAL"/>
    <property type="match status" value="1"/>
</dbReference>
<dbReference type="InterPro" id="IPR000160">
    <property type="entry name" value="GGDEF_dom"/>
</dbReference>
<comment type="caution">
    <text evidence="4">The sequence shown here is derived from an EMBL/GenBank/DDBJ whole genome shotgun (WGS) entry which is preliminary data.</text>
</comment>
<proteinExistence type="predicted"/>
<dbReference type="InterPro" id="IPR013656">
    <property type="entry name" value="PAS_4"/>
</dbReference>
<dbReference type="SMART" id="SM00267">
    <property type="entry name" value="GGDEF"/>
    <property type="match status" value="1"/>
</dbReference>
<dbReference type="NCBIfam" id="TIGR00254">
    <property type="entry name" value="GGDEF"/>
    <property type="match status" value="1"/>
</dbReference>
<accession>A0A8G2EV84</accession>
<name>A0A8G2EV84_9PROT</name>
<dbReference type="EMBL" id="FNBW01000001">
    <property type="protein sequence ID" value="SDF16927.1"/>
    <property type="molecule type" value="Genomic_DNA"/>
</dbReference>
<dbReference type="InterPro" id="IPR052155">
    <property type="entry name" value="Biofilm_reg_signaling"/>
</dbReference>
<feature type="domain" description="EAL" evidence="2">
    <location>
        <begin position="433"/>
        <end position="682"/>
    </location>
</feature>